<feature type="transmembrane region" description="Helical" evidence="1">
    <location>
        <begin position="31"/>
        <end position="50"/>
    </location>
</feature>
<keyword evidence="3" id="KW-1185">Reference proteome</keyword>
<sequence length="125" mass="14098">MCREGAIFMAFLVSFGAILLAPQSLLSQPHLPALLFQTTLGVVLIFFPFLVLDFRERDDCYLMGRKLQKVAFEGVVLFSLMGVIELCIPNSHPLPLVIALFVSLITYAFGKWLETEYGKREKRNG</sequence>
<geneLocation type="plasmid" evidence="2 3">
    <name>pTHEAM01</name>
</geneLocation>
<reference evidence="2" key="1">
    <citation type="submission" date="2011-01" db="EMBL/GenBank/DDBJ databases">
        <title>Complete sequence of plasmid of Thermovibrio ammonificans HB-1.</title>
        <authorList>
            <consortium name="US DOE Joint Genome Institute"/>
            <person name="Lucas S."/>
            <person name="Copeland A."/>
            <person name="Lapidus A."/>
            <person name="Cheng J.-F."/>
            <person name="Goodwin L."/>
            <person name="Pitluck S."/>
            <person name="Davenport K."/>
            <person name="Detter J.C."/>
            <person name="Han C."/>
            <person name="Tapia R."/>
            <person name="Land M."/>
            <person name="Hauser L."/>
            <person name="Kyrpides N."/>
            <person name="Ivanova N."/>
            <person name="Ovchinnikova G."/>
            <person name="Vetriani C."/>
            <person name="Woyke T."/>
        </authorList>
    </citation>
    <scope>NUCLEOTIDE SEQUENCE [LARGE SCALE GENOMIC DNA]</scope>
    <source>
        <strain evidence="2">HB-1</strain>
        <plasmid evidence="2">pTHEAM01</plasmid>
    </source>
</reference>
<feature type="transmembrane region" description="Helical" evidence="1">
    <location>
        <begin position="70"/>
        <end position="88"/>
    </location>
</feature>
<proteinExistence type="predicted"/>
<keyword evidence="1" id="KW-0472">Membrane</keyword>
<feature type="transmembrane region" description="Helical" evidence="1">
    <location>
        <begin position="7"/>
        <end position="25"/>
    </location>
</feature>
<feature type="transmembrane region" description="Helical" evidence="1">
    <location>
        <begin position="94"/>
        <end position="113"/>
    </location>
</feature>
<dbReference type="EMBL" id="CP002445">
    <property type="protein sequence ID" value="ADU97721.1"/>
    <property type="molecule type" value="Genomic_DNA"/>
</dbReference>
<keyword evidence="2" id="KW-0614">Plasmid</keyword>
<evidence type="ECO:0000313" key="3">
    <source>
        <dbReference type="Proteomes" id="UP000006362"/>
    </source>
</evidence>
<name>E8T700_THEA1</name>
<evidence type="ECO:0000256" key="1">
    <source>
        <dbReference type="SAM" id="Phobius"/>
    </source>
</evidence>
<organism evidence="2 3">
    <name type="scientific">Thermovibrio ammonificans (strain DSM 15698 / JCM 12110 / HB-1)</name>
    <dbReference type="NCBI Taxonomy" id="648996"/>
    <lineage>
        <taxon>Bacteria</taxon>
        <taxon>Pseudomonadati</taxon>
        <taxon>Aquificota</taxon>
        <taxon>Aquificia</taxon>
        <taxon>Desulfurobacteriales</taxon>
        <taxon>Desulfurobacteriaceae</taxon>
        <taxon>Thermovibrio</taxon>
    </lineage>
</organism>
<protein>
    <submittedName>
        <fullName evidence="2">Uncharacterized protein</fullName>
    </submittedName>
</protein>
<dbReference type="RefSeq" id="WP_013524925.1">
    <property type="nucleotide sequence ID" value="NC_014917.1"/>
</dbReference>
<keyword evidence="1" id="KW-0812">Transmembrane</keyword>
<accession>E8T700</accession>
<keyword evidence="1" id="KW-1133">Transmembrane helix</keyword>
<dbReference type="HOGENOM" id="CLU_1991608_0_0_0"/>
<gene>
    <name evidence="2" type="ordered locus">Theam_1765</name>
</gene>
<dbReference type="KEGG" id="tam:Theam_1765"/>
<dbReference type="AlphaFoldDB" id="E8T700"/>
<evidence type="ECO:0000313" key="2">
    <source>
        <dbReference type="EMBL" id="ADU97721.1"/>
    </source>
</evidence>
<dbReference type="Proteomes" id="UP000006362">
    <property type="component" value="Plasmid pTHEAM01"/>
</dbReference>